<feature type="compositionally biased region" description="Low complexity" evidence="1">
    <location>
        <begin position="307"/>
        <end position="340"/>
    </location>
</feature>
<dbReference type="InterPro" id="IPR005152">
    <property type="entry name" value="Lipase_secreted"/>
</dbReference>
<protein>
    <submittedName>
        <fullName evidence="3">Prolyl aminopeptidase (Secreted protein)</fullName>
    </submittedName>
</protein>
<keyword evidence="4" id="KW-1185">Reference proteome</keyword>
<feature type="chain" id="PRO_5044201901" evidence="2">
    <location>
        <begin position="24"/>
        <end position="548"/>
    </location>
</feature>
<keyword evidence="3" id="KW-0378">Hydrolase</keyword>
<feature type="signal peptide" evidence="2">
    <location>
        <begin position="1"/>
        <end position="23"/>
    </location>
</feature>
<dbReference type="GO" id="GO:0004177">
    <property type="term" value="F:aminopeptidase activity"/>
    <property type="evidence" value="ECO:0007669"/>
    <property type="project" value="UniProtKB-KW"/>
</dbReference>
<evidence type="ECO:0000256" key="1">
    <source>
        <dbReference type="SAM" id="MobiDB-lite"/>
    </source>
</evidence>
<evidence type="ECO:0000313" key="4">
    <source>
        <dbReference type="Proteomes" id="UP001163105"/>
    </source>
</evidence>
<dbReference type="PANTHER" id="PTHR34853">
    <property type="match status" value="1"/>
</dbReference>
<dbReference type="EMBL" id="JAQHRD010000006">
    <property type="protein sequence ID" value="KAJ6440189.1"/>
    <property type="molecule type" value="Genomic_DNA"/>
</dbReference>
<comment type="caution">
    <text evidence="3">The sequence shown here is derived from an EMBL/GenBank/DDBJ whole genome shotgun (WGS) entry which is preliminary data.</text>
</comment>
<evidence type="ECO:0000313" key="3">
    <source>
        <dbReference type="EMBL" id="KAJ6440189.1"/>
    </source>
</evidence>
<dbReference type="Proteomes" id="UP001163105">
    <property type="component" value="Unassembled WGS sequence"/>
</dbReference>
<accession>A0AB34FM82</accession>
<feature type="compositionally biased region" description="Acidic residues" evidence="1">
    <location>
        <begin position="153"/>
        <end position="164"/>
    </location>
</feature>
<organism evidence="3 4">
    <name type="scientific">Purpureocillium lavendulum</name>
    <dbReference type="NCBI Taxonomy" id="1247861"/>
    <lineage>
        <taxon>Eukaryota</taxon>
        <taxon>Fungi</taxon>
        <taxon>Dikarya</taxon>
        <taxon>Ascomycota</taxon>
        <taxon>Pezizomycotina</taxon>
        <taxon>Sordariomycetes</taxon>
        <taxon>Hypocreomycetidae</taxon>
        <taxon>Hypocreales</taxon>
        <taxon>Ophiocordycipitaceae</taxon>
        <taxon>Purpureocillium</taxon>
    </lineage>
</organism>
<feature type="region of interest" description="Disordered" evidence="1">
    <location>
        <begin position="135"/>
        <end position="164"/>
    </location>
</feature>
<evidence type="ECO:0000256" key="2">
    <source>
        <dbReference type="SAM" id="SignalP"/>
    </source>
</evidence>
<keyword evidence="2" id="KW-0732">Signal</keyword>
<sequence>MRTTTALSLAVTALAMMAGPSSARQGSNFNITAAEARAHDCGTECQRVLRLTNAADLDVVGHDFDFDFYATAANFSGSRPGDVLKLKPVDPEERTFRDGTSAFKFQYTSVDLDGKPVPATGFIAFPYAADLGPDAADAGSRGGRGPGTNTTSNDDDDDDDDDDENSRVFKLVAWAHGTIGLFAGCAPSNGPDMFDYTSWQPLTARGYAVVATDYAGLGNNATAHKYCSFDAHAADVYYSVVAARRLFGAALSREWVSVGHSQGGGTAWKLAESRFVRDDAGYLGTVALSPATYVVDMLLGGMGGNSSNGSNSGSNSNSNKNNGNKNNGNKSNGNKNNGNSTEYGGDIDRNAIKYPGYLPYLPLAVERANPDFRSTLLSSTLRKRVQLATAKQLCTNALMGLTFDLYANGGPLVNASGGLAHDTPYMLDWQARHAPALAGARSPAPILVVQGLNDTSVLPPTTERACDASCAAGNAVHLSLYPGVEHSPLPGTAEAEWVGWIDWRFAGGRYAEGAERCSKVTRRAPFGGRWTKTPPEFRIPKFLKNGTP</sequence>
<dbReference type="InterPro" id="IPR029058">
    <property type="entry name" value="AB_hydrolase_fold"/>
</dbReference>
<dbReference type="AlphaFoldDB" id="A0AB34FM82"/>
<reference evidence="3" key="1">
    <citation type="submission" date="2023-01" db="EMBL/GenBank/DDBJ databases">
        <title>The growth and conidiation of Purpureocillium lavendulum are regulated by nitrogen source and histone H3K14 acetylation.</title>
        <authorList>
            <person name="Tang P."/>
            <person name="Han J."/>
            <person name="Zhang C."/>
            <person name="Tang P."/>
            <person name="Qi F."/>
            <person name="Zhang K."/>
            <person name="Liang L."/>
        </authorList>
    </citation>
    <scope>NUCLEOTIDE SEQUENCE</scope>
    <source>
        <strain evidence="3">YMF1.00683</strain>
    </source>
</reference>
<dbReference type="Gene3D" id="3.40.50.1820">
    <property type="entry name" value="alpha/beta hydrolase"/>
    <property type="match status" value="2"/>
</dbReference>
<proteinExistence type="predicted"/>
<keyword evidence="3" id="KW-0031">Aminopeptidase</keyword>
<dbReference type="PANTHER" id="PTHR34853:SF1">
    <property type="entry name" value="LIPASE 5"/>
    <property type="match status" value="1"/>
</dbReference>
<keyword evidence="3" id="KW-0645">Protease</keyword>
<name>A0AB34FM82_9HYPO</name>
<gene>
    <name evidence="3" type="ORF">O9K51_08080</name>
</gene>
<feature type="region of interest" description="Disordered" evidence="1">
    <location>
        <begin position="306"/>
        <end position="344"/>
    </location>
</feature>
<dbReference type="GO" id="GO:0004806">
    <property type="term" value="F:triacylglycerol lipase activity"/>
    <property type="evidence" value="ECO:0007669"/>
    <property type="project" value="InterPro"/>
</dbReference>
<dbReference type="SUPFAM" id="SSF53474">
    <property type="entry name" value="alpha/beta-Hydrolases"/>
    <property type="match status" value="1"/>
</dbReference>
<dbReference type="GO" id="GO:0016042">
    <property type="term" value="P:lipid catabolic process"/>
    <property type="evidence" value="ECO:0007669"/>
    <property type="project" value="InterPro"/>
</dbReference>